<dbReference type="OrthoDB" id="1578600at2759"/>
<gene>
    <name evidence="3" type="ORF">CBR_g54174</name>
</gene>
<evidence type="ECO:0000313" key="4">
    <source>
        <dbReference type="Proteomes" id="UP000265515"/>
    </source>
</evidence>
<reference evidence="3 4" key="1">
    <citation type="journal article" date="2018" name="Cell">
        <title>The Chara Genome: Secondary Complexity and Implications for Plant Terrestrialization.</title>
        <authorList>
            <person name="Nishiyama T."/>
            <person name="Sakayama H."/>
            <person name="Vries J.D."/>
            <person name="Buschmann H."/>
            <person name="Saint-Marcoux D."/>
            <person name="Ullrich K.K."/>
            <person name="Haas F.B."/>
            <person name="Vanderstraeten L."/>
            <person name="Becker D."/>
            <person name="Lang D."/>
            <person name="Vosolsobe S."/>
            <person name="Rombauts S."/>
            <person name="Wilhelmsson P.K.I."/>
            <person name="Janitza P."/>
            <person name="Kern R."/>
            <person name="Heyl A."/>
            <person name="Rumpler F."/>
            <person name="Villalobos L.I.A.C."/>
            <person name="Clay J.M."/>
            <person name="Skokan R."/>
            <person name="Toyoda A."/>
            <person name="Suzuki Y."/>
            <person name="Kagoshima H."/>
            <person name="Schijlen E."/>
            <person name="Tajeshwar N."/>
            <person name="Catarino B."/>
            <person name="Hetherington A.J."/>
            <person name="Saltykova A."/>
            <person name="Bonnot C."/>
            <person name="Breuninger H."/>
            <person name="Symeonidi A."/>
            <person name="Radhakrishnan G.V."/>
            <person name="Van Nieuwerburgh F."/>
            <person name="Deforce D."/>
            <person name="Chang C."/>
            <person name="Karol K.G."/>
            <person name="Hedrich R."/>
            <person name="Ulvskov P."/>
            <person name="Glockner G."/>
            <person name="Delwiche C.F."/>
            <person name="Petrasek J."/>
            <person name="Van de Peer Y."/>
            <person name="Friml J."/>
            <person name="Beilby M."/>
            <person name="Dolan L."/>
            <person name="Kohara Y."/>
            <person name="Sugano S."/>
            <person name="Fujiyama A."/>
            <person name="Delaux P.-M."/>
            <person name="Quint M."/>
            <person name="TheiBen G."/>
            <person name="Hagemann M."/>
            <person name="Harholt J."/>
            <person name="Dunand C."/>
            <person name="Zachgo S."/>
            <person name="Langdale J."/>
            <person name="Maumus F."/>
            <person name="Straeten D.V.D."/>
            <person name="Gould S.B."/>
            <person name="Rensing S.A."/>
        </authorList>
    </citation>
    <scope>NUCLEOTIDE SEQUENCE [LARGE SCALE GENOMIC DNA]</scope>
    <source>
        <strain evidence="3 4">S276</strain>
    </source>
</reference>
<dbReference type="AlphaFoldDB" id="A0A388K7F6"/>
<protein>
    <submittedName>
        <fullName evidence="3">Uncharacterized protein</fullName>
    </submittedName>
</protein>
<keyword evidence="2" id="KW-1133">Transmembrane helix</keyword>
<proteinExistence type="predicted"/>
<evidence type="ECO:0000256" key="1">
    <source>
        <dbReference type="SAM" id="MobiDB-lite"/>
    </source>
</evidence>
<comment type="caution">
    <text evidence="3">The sequence shown here is derived from an EMBL/GenBank/DDBJ whole genome shotgun (WGS) entry which is preliminary data.</text>
</comment>
<feature type="transmembrane region" description="Helical" evidence="2">
    <location>
        <begin position="280"/>
        <end position="302"/>
    </location>
</feature>
<dbReference type="Proteomes" id="UP000265515">
    <property type="component" value="Unassembled WGS sequence"/>
</dbReference>
<dbReference type="Gramene" id="GBG65883">
    <property type="protein sequence ID" value="GBG65883"/>
    <property type="gene ID" value="CBR_g54174"/>
</dbReference>
<feature type="transmembrane region" description="Helical" evidence="2">
    <location>
        <begin position="51"/>
        <end position="78"/>
    </location>
</feature>
<evidence type="ECO:0000256" key="2">
    <source>
        <dbReference type="SAM" id="Phobius"/>
    </source>
</evidence>
<feature type="region of interest" description="Disordered" evidence="1">
    <location>
        <begin position="539"/>
        <end position="559"/>
    </location>
</feature>
<organism evidence="3 4">
    <name type="scientific">Chara braunii</name>
    <name type="common">Braun's stonewort</name>
    <dbReference type="NCBI Taxonomy" id="69332"/>
    <lineage>
        <taxon>Eukaryota</taxon>
        <taxon>Viridiplantae</taxon>
        <taxon>Streptophyta</taxon>
        <taxon>Charophyceae</taxon>
        <taxon>Charales</taxon>
        <taxon>Characeae</taxon>
        <taxon>Chara</taxon>
    </lineage>
</organism>
<feature type="region of interest" description="Disordered" evidence="1">
    <location>
        <begin position="497"/>
        <end position="521"/>
    </location>
</feature>
<feature type="transmembrane region" description="Helical" evidence="2">
    <location>
        <begin position="249"/>
        <end position="268"/>
    </location>
</feature>
<keyword evidence="2" id="KW-0812">Transmembrane</keyword>
<dbReference type="EMBL" id="BFEA01000067">
    <property type="protein sequence ID" value="GBG65883.1"/>
    <property type="molecule type" value="Genomic_DNA"/>
</dbReference>
<keyword evidence="4" id="KW-1185">Reference proteome</keyword>
<feature type="transmembrane region" description="Helical" evidence="2">
    <location>
        <begin position="172"/>
        <end position="193"/>
    </location>
</feature>
<sequence length="611" mass="65572">MLTFTWAATRAVCISAVLPILLFLVCYPFYVPGVGEVGGLGVDGNAIIPSIIAASLSALAVVLAWIGSILAASFAALLSYPFLASSLSSSVDPSMGIWLHIAPALGGALLGHKSGWNVLVEFLLPIRSKGIGARWIGRVGVEAEVQQWLQRAAIFQWLGLSLIALYRGLGSVYLAFALAVFPLIAYFFSTGLGEDWGPQGTAHRMQIAVVVLGGLFPVLLATEPIVHFINLLGSELARSNGASSTASPFFMTMELALLTAMMVAAFAMHLLPFSHKRGASLWLSGVALCTWLLSLIMVGSGLHPTYTHLHPRPISVAHVIDLSQPQSYIVLSSPAPGRLGREASAIGNALVCSRNIPLDFVSYQVGYGCMKVLHDRRFPLRELGQPGLVVESDSLQSAQMNGHGVREDGRRRVTRVSMDTGGSLNWALVIDAKRIEFFSVDAVRNVNTDSQATMTLASNFSTGGPSANWHVIQSSSGRSGSTHFLLTLVWAPVGPNEPSGLKSSMSSRKKTDKGQMEGAERKEIRCNDGALAGKQCGAPEDHVIRGKPSSSSHDRYGLSSTSRPVIKLRVDHEHYTKEIFNILQEVPSWCTAFARGNSPSNVIFLSSLNLD</sequence>
<feature type="compositionally biased region" description="Basic and acidic residues" evidence="1">
    <location>
        <begin position="512"/>
        <end position="521"/>
    </location>
</feature>
<evidence type="ECO:0000313" key="3">
    <source>
        <dbReference type="EMBL" id="GBG65883.1"/>
    </source>
</evidence>
<feature type="transmembrane region" description="Helical" evidence="2">
    <location>
        <begin position="12"/>
        <end position="31"/>
    </location>
</feature>
<accession>A0A388K7F6</accession>
<name>A0A388K7F6_CHABU</name>
<dbReference type="STRING" id="69332.A0A388K7F6"/>
<feature type="transmembrane region" description="Helical" evidence="2">
    <location>
        <begin position="205"/>
        <end position="229"/>
    </location>
</feature>
<keyword evidence="2" id="KW-0472">Membrane</keyword>